<dbReference type="InterPro" id="IPR036869">
    <property type="entry name" value="J_dom_sf"/>
</dbReference>
<evidence type="ECO:0000256" key="2">
    <source>
        <dbReference type="ARBA" id="ARBA00023186"/>
    </source>
</evidence>
<dbReference type="Gene3D" id="1.10.287.110">
    <property type="entry name" value="DnaJ domain"/>
    <property type="match status" value="1"/>
</dbReference>
<gene>
    <name evidence="4 6" type="primary">hscB</name>
    <name evidence="6" type="ORF">LIN78_06575</name>
</gene>
<evidence type="ECO:0000256" key="1">
    <source>
        <dbReference type="ARBA" id="ARBA00010476"/>
    </source>
</evidence>
<dbReference type="NCBIfam" id="TIGR00714">
    <property type="entry name" value="hscB"/>
    <property type="match status" value="1"/>
</dbReference>
<dbReference type="InterPro" id="IPR009073">
    <property type="entry name" value="HscB_oligo_C"/>
</dbReference>
<dbReference type="InterPro" id="IPR001623">
    <property type="entry name" value="DnaJ_domain"/>
</dbReference>
<evidence type="ECO:0000259" key="5">
    <source>
        <dbReference type="PROSITE" id="PS50076"/>
    </source>
</evidence>
<dbReference type="PANTHER" id="PTHR14021:SF15">
    <property type="entry name" value="IRON-SULFUR CLUSTER CO-CHAPERONE PROTEIN HSCB"/>
    <property type="match status" value="1"/>
</dbReference>
<accession>A0ABS8D4R0</accession>
<keyword evidence="7" id="KW-1185">Reference proteome</keyword>
<dbReference type="EMBL" id="JAJBZT010000003">
    <property type="protein sequence ID" value="MCB6183204.1"/>
    <property type="molecule type" value="Genomic_DNA"/>
</dbReference>
<evidence type="ECO:0000313" key="6">
    <source>
        <dbReference type="EMBL" id="MCB6183204.1"/>
    </source>
</evidence>
<sequence>MSAEVNFFELFQLPIQFQIDAKQLEAAYKDVQTRVHPDRFAVASDAERRVAMQWAATANEAFQTLKKPLSRAQYLLKLNGVDVGLESNTKMPMDFLMQQMEWRESLESAVAAKSMSDLDDLNDLVGQENRALILALQEALADQSSLASAAVIVRKLHFIQKLDEEISSSFDLLAE</sequence>
<dbReference type="CDD" id="cd06257">
    <property type="entry name" value="DnaJ"/>
    <property type="match status" value="1"/>
</dbReference>
<feature type="domain" description="J" evidence="5">
    <location>
        <begin position="6"/>
        <end position="78"/>
    </location>
</feature>
<evidence type="ECO:0000313" key="7">
    <source>
        <dbReference type="Proteomes" id="UP001165395"/>
    </source>
</evidence>
<dbReference type="InterPro" id="IPR036386">
    <property type="entry name" value="HscB_C_sf"/>
</dbReference>
<protein>
    <recommendedName>
        <fullName evidence="4">Co-chaperone protein HscB homolog</fullName>
    </recommendedName>
</protein>
<dbReference type="SUPFAM" id="SSF47144">
    <property type="entry name" value="HSC20 (HSCB), C-terminal oligomerisation domain"/>
    <property type="match status" value="1"/>
</dbReference>
<evidence type="ECO:0000256" key="3">
    <source>
        <dbReference type="ARBA" id="ARBA00025596"/>
    </source>
</evidence>
<comment type="caution">
    <text evidence="6">The sequence shown here is derived from an EMBL/GenBank/DDBJ whole genome shotgun (WGS) entry which is preliminary data.</text>
</comment>
<dbReference type="Gene3D" id="1.20.1280.20">
    <property type="entry name" value="HscB, C-terminal domain"/>
    <property type="match status" value="1"/>
</dbReference>
<reference evidence="6" key="1">
    <citation type="submission" date="2021-10" db="EMBL/GenBank/DDBJ databases">
        <title>The complete genome sequence of Leeia sp. TBRC 13508.</title>
        <authorList>
            <person name="Charoenyingcharoen P."/>
            <person name="Yukphan P."/>
        </authorList>
    </citation>
    <scope>NUCLEOTIDE SEQUENCE</scope>
    <source>
        <strain evidence="6">TBRC 13508</strain>
    </source>
</reference>
<name>A0ABS8D4R0_9NEIS</name>
<dbReference type="InterPro" id="IPR004640">
    <property type="entry name" value="HscB"/>
</dbReference>
<organism evidence="6 7">
    <name type="scientific">Leeia speluncae</name>
    <dbReference type="NCBI Taxonomy" id="2884804"/>
    <lineage>
        <taxon>Bacteria</taxon>
        <taxon>Pseudomonadati</taxon>
        <taxon>Pseudomonadota</taxon>
        <taxon>Betaproteobacteria</taxon>
        <taxon>Neisseriales</taxon>
        <taxon>Leeiaceae</taxon>
        <taxon>Leeia</taxon>
    </lineage>
</organism>
<dbReference type="Pfam" id="PF07743">
    <property type="entry name" value="HSCB_C"/>
    <property type="match status" value="1"/>
</dbReference>
<comment type="subunit">
    <text evidence="4">Interacts with HscA and stimulates its ATPase activity.</text>
</comment>
<dbReference type="PROSITE" id="PS50076">
    <property type="entry name" value="DNAJ_2"/>
    <property type="match status" value="1"/>
</dbReference>
<comment type="similarity">
    <text evidence="1 4">Belongs to the HscB family.</text>
</comment>
<dbReference type="Proteomes" id="UP001165395">
    <property type="component" value="Unassembled WGS sequence"/>
</dbReference>
<dbReference type="PANTHER" id="PTHR14021">
    <property type="entry name" value="IRON-SULFUR CLUSTER CO-CHAPERONE PROTEIN HSCB"/>
    <property type="match status" value="1"/>
</dbReference>
<proteinExistence type="inferred from homology"/>
<dbReference type="SUPFAM" id="SSF46565">
    <property type="entry name" value="Chaperone J-domain"/>
    <property type="match status" value="1"/>
</dbReference>
<keyword evidence="2 4" id="KW-0143">Chaperone</keyword>
<dbReference type="HAMAP" id="MF_00682">
    <property type="entry name" value="HscB"/>
    <property type="match status" value="1"/>
</dbReference>
<dbReference type="RefSeq" id="WP_227179757.1">
    <property type="nucleotide sequence ID" value="NZ_JAJBZT010000003.1"/>
</dbReference>
<comment type="function">
    <text evidence="3 4">Co-chaperone involved in the maturation of iron-sulfur cluster-containing proteins. Seems to help targeting proteins to be folded toward HscA.</text>
</comment>
<dbReference type="NCBIfam" id="NF002935">
    <property type="entry name" value="PRK03578.1"/>
    <property type="match status" value="1"/>
</dbReference>
<evidence type="ECO:0000256" key="4">
    <source>
        <dbReference type="HAMAP-Rule" id="MF_00682"/>
    </source>
</evidence>